<protein>
    <submittedName>
        <fullName evidence="7">ParB/RepB/Spo0J family partition protein</fullName>
    </submittedName>
</protein>
<reference evidence="7" key="1">
    <citation type="submission" date="2022-01" db="EMBL/GenBank/DDBJ databases">
        <title>Jiella avicenniae sp. nov., a novel endophytic bacterium isolated from bark of Avicennia marina.</title>
        <authorList>
            <person name="Tuo L."/>
        </authorList>
    </citation>
    <scope>NUCLEOTIDE SEQUENCE</scope>
    <source>
        <strain evidence="7">CBK1P-4</strain>
    </source>
</reference>
<dbReference type="InterPro" id="IPR003115">
    <property type="entry name" value="ParB_N"/>
</dbReference>
<dbReference type="SMART" id="SM00470">
    <property type="entry name" value="ParB"/>
    <property type="match status" value="1"/>
</dbReference>
<evidence type="ECO:0000256" key="2">
    <source>
        <dbReference type="ARBA" id="ARBA00022829"/>
    </source>
</evidence>
<dbReference type="Pfam" id="PF02195">
    <property type="entry name" value="ParB_N"/>
    <property type="match status" value="1"/>
</dbReference>
<dbReference type="EMBL" id="JAJUWU010000024">
    <property type="protein sequence ID" value="MCE7030400.1"/>
    <property type="molecule type" value="Genomic_DNA"/>
</dbReference>
<dbReference type="InterPro" id="IPR036086">
    <property type="entry name" value="ParB/Sulfiredoxin_sf"/>
</dbReference>
<evidence type="ECO:0000256" key="4">
    <source>
        <dbReference type="ARBA" id="ARBA00025472"/>
    </source>
</evidence>
<dbReference type="GO" id="GO:0003677">
    <property type="term" value="F:DNA binding"/>
    <property type="evidence" value="ECO:0007669"/>
    <property type="project" value="UniProtKB-KW"/>
</dbReference>
<dbReference type="SUPFAM" id="SSF110849">
    <property type="entry name" value="ParB/Sulfiredoxin"/>
    <property type="match status" value="1"/>
</dbReference>
<comment type="function">
    <text evidence="4">Involved in chromosome partition. Localize to both poles of the predivisional cell following completion of DNA replication. Binds to the DNA origin of replication.</text>
</comment>
<dbReference type="RefSeq" id="WP_233721475.1">
    <property type="nucleotide sequence ID" value="NZ_JAJUWU010000024.1"/>
</dbReference>
<dbReference type="GO" id="GO:0007059">
    <property type="term" value="P:chromosome segregation"/>
    <property type="evidence" value="ECO:0007669"/>
    <property type="project" value="UniProtKB-KW"/>
</dbReference>
<evidence type="ECO:0000313" key="8">
    <source>
        <dbReference type="Proteomes" id="UP001139035"/>
    </source>
</evidence>
<comment type="similarity">
    <text evidence="1">Belongs to the ParB family.</text>
</comment>
<dbReference type="InterPro" id="IPR050336">
    <property type="entry name" value="Chromosome_partition/occlusion"/>
</dbReference>
<feature type="region of interest" description="Disordered" evidence="5">
    <location>
        <begin position="1"/>
        <end position="61"/>
    </location>
</feature>
<evidence type="ECO:0000313" key="7">
    <source>
        <dbReference type="EMBL" id="MCE7030400.1"/>
    </source>
</evidence>
<sequence length="329" mass="35542">MTEDRSRQRLGRGLASLIGGGASGPSRPVPGFDPQPAAPSVAPERSVPTASIAPNPHNPRRHFREEELSELAASIRQHGVVQPLLVRPLGGDRSRFELVAGERRLRAAILAGLAEVPVVLRELNDRQSLEIAIIENVQRADLNAIEEALGYQSLIDEHGYTQADLAEILAKSRSHVANTLRLLKLPPEVRAMVEEGTLSAGAARTVVTADDPVALARRIASENLSVREAEALARDPAAAEEAALPKPGTRRRGRRPAEAADEAKSDAILAYERRLREATGFDVSIAVSGGRPMVQFDLDREADLEALLQRLEHHGGYTAAFTGPRLRSL</sequence>
<proteinExistence type="inferred from homology"/>
<dbReference type="NCBIfam" id="TIGR00180">
    <property type="entry name" value="parB_part"/>
    <property type="match status" value="1"/>
</dbReference>
<keyword evidence="2" id="KW-0159">Chromosome partition</keyword>
<name>A0A9X1T7G4_9HYPH</name>
<organism evidence="7 8">
    <name type="scientific">Jiella avicenniae</name>
    <dbReference type="NCBI Taxonomy" id="2907202"/>
    <lineage>
        <taxon>Bacteria</taxon>
        <taxon>Pseudomonadati</taxon>
        <taxon>Pseudomonadota</taxon>
        <taxon>Alphaproteobacteria</taxon>
        <taxon>Hyphomicrobiales</taxon>
        <taxon>Aurantimonadaceae</taxon>
        <taxon>Jiella</taxon>
    </lineage>
</organism>
<dbReference type="CDD" id="cd16393">
    <property type="entry name" value="SPO0J_N"/>
    <property type="match status" value="1"/>
</dbReference>
<dbReference type="PANTHER" id="PTHR33375">
    <property type="entry name" value="CHROMOSOME-PARTITIONING PROTEIN PARB-RELATED"/>
    <property type="match status" value="1"/>
</dbReference>
<keyword evidence="8" id="KW-1185">Reference proteome</keyword>
<evidence type="ECO:0000259" key="6">
    <source>
        <dbReference type="SMART" id="SM00470"/>
    </source>
</evidence>
<dbReference type="AlphaFoldDB" id="A0A9X1T7G4"/>
<dbReference type="FunFam" id="3.90.1530.30:FF:000001">
    <property type="entry name" value="Chromosome partitioning protein ParB"/>
    <property type="match status" value="1"/>
</dbReference>
<dbReference type="InterPro" id="IPR041468">
    <property type="entry name" value="HTH_ParB/Spo0J"/>
</dbReference>
<dbReference type="Gene3D" id="3.90.1530.30">
    <property type="match status" value="1"/>
</dbReference>
<evidence type="ECO:0000256" key="5">
    <source>
        <dbReference type="SAM" id="MobiDB-lite"/>
    </source>
</evidence>
<feature type="compositionally biased region" description="Pro residues" evidence="5">
    <location>
        <begin position="27"/>
        <end position="37"/>
    </location>
</feature>
<evidence type="ECO:0000256" key="1">
    <source>
        <dbReference type="ARBA" id="ARBA00006295"/>
    </source>
</evidence>
<dbReference type="Proteomes" id="UP001139035">
    <property type="component" value="Unassembled WGS sequence"/>
</dbReference>
<dbReference type="GO" id="GO:0005694">
    <property type="term" value="C:chromosome"/>
    <property type="evidence" value="ECO:0007669"/>
    <property type="project" value="TreeGrafter"/>
</dbReference>
<gene>
    <name evidence="7" type="ORF">LZD57_20635</name>
</gene>
<accession>A0A9X1T7G4</accession>
<dbReference type="InterPro" id="IPR004437">
    <property type="entry name" value="ParB/RepB/Spo0J"/>
</dbReference>
<dbReference type="FunFam" id="1.10.10.2830:FF:000001">
    <property type="entry name" value="Chromosome partitioning protein ParB"/>
    <property type="match status" value="1"/>
</dbReference>
<feature type="compositionally biased region" description="Low complexity" evidence="5">
    <location>
        <begin position="235"/>
        <end position="245"/>
    </location>
</feature>
<dbReference type="Gene3D" id="1.10.10.2830">
    <property type="match status" value="1"/>
</dbReference>
<feature type="domain" description="ParB-like N-terminal" evidence="6">
    <location>
        <begin position="45"/>
        <end position="137"/>
    </location>
</feature>
<dbReference type="GO" id="GO:0045881">
    <property type="term" value="P:positive regulation of sporulation resulting in formation of a cellular spore"/>
    <property type="evidence" value="ECO:0007669"/>
    <property type="project" value="TreeGrafter"/>
</dbReference>
<dbReference type="Pfam" id="PF17762">
    <property type="entry name" value="HTH_ParB"/>
    <property type="match status" value="1"/>
</dbReference>
<evidence type="ECO:0000256" key="3">
    <source>
        <dbReference type="ARBA" id="ARBA00023125"/>
    </source>
</evidence>
<keyword evidence="3" id="KW-0238">DNA-binding</keyword>
<comment type="caution">
    <text evidence="7">The sequence shown here is derived from an EMBL/GenBank/DDBJ whole genome shotgun (WGS) entry which is preliminary data.</text>
</comment>
<dbReference type="PANTHER" id="PTHR33375:SF1">
    <property type="entry name" value="CHROMOSOME-PARTITIONING PROTEIN PARB-RELATED"/>
    <property type="match status" value="1"/>
</dbReference>
<feature type="region of interest" description="Disordered" evidence="5">
    <location>
        <begin position="235"/>
        <end position="263"/>
    </location>
</feature>